<evidence type="ECO:0000259" key="2">
    <source>
        <dbReference type="Pfam" id="PF01408"/>
    </source>
</evidence>
<dbReference type="InterPro" id="IPR000683">
    <property type="entry name" value="Gfo/Idh/MocA-like_OxRdtase_N"/>
</dbReference>
<keyword evidence="5" id="KW-1185">Reference proteome</keyword>
<dbReference type="InterPro" id="IPR050463">
    <property type="entry name" value="Gfo/Idh/MocA_oxidrdct_glycsds"/>
</dbReference>
<dbReference type="SUPFAM" id="SSF55347">
    <property type="entry name" value="Glyceraldehyde-3-phosphate dehydrogenase-like, C-terminal domain"/>
    <property type="match status" value="1"/>
</dbReference>
<protein>
    <submittedName>
        <fullName evidence="4">Predicted dehydrogenase</fullName>
    </submittedName>
</protein>
<gene>
    <name evidence="4" type="ORF">SAMN04487944_10593</name>
</gene>
<keyword evidence="1" id="KW-0560">Oxidoreductase</keyword>
<dbReference type="SUPFAM" id="SSF51735">
    <property type="entry name" value="NAD(P)-binding Rossmann-fold domains"/>
    <property type="match status" value="1"/>
</dbReference>
<feature type="domain" description="Gfo/Idh/MocA-like oxidoreductase N-terminal" evidence="2">
    <location>
        <begin position="83"/>
        <end position="168"/>
    </location>
</feature>
<feature type="domain" description="GFO/IDH/MocA-like oxidoreductase" evidence="3">
    <location>
        <begin position="182"/>
        <end position="318"/>
    </location>
</feature>
<dbReference type="GO" id="GO:0000166">
    <property type="term" value="F:nucleotide binding"/>
    <property type="evidence" value="ECO:0007669"/>
    <property type="project" value="InterPro"/>
</dbReference>
<evidence type="ECO:0000313" key="5">
    <source>
        <dbReference type="Proteomes" id="UP000199687"/>
    </source>
</evidence>
<organism evidence="4 5">
    <name type="scientific">Gracilibacillus ureilyticus</name>
    <dbReference type="NCBI Taxonomy" id="531814"/>
    <lineage>
        <taxon>Bacteria</taxon>
        <taxon>Bacillati</taxon>
        <taxon>Bacillota</taxon>
        <taxon>Bacilli</taxon>
        <taxon>Bacillales</taxon>
        <taxon>Bacillaceae</taxon>
        <taxon>Gracilibacillus</taxon>
    </lineage>
</organism>
<dbReference type="Pfam" id="PF22725">
    <property type="entry name" value="GFO_IDH_MocA_C3"/>
    <property type="match status" value="1"/>
</dbReference>
<dbReference type="PANTHER" id="PTHR43818:SF11">
    <property type="entry name" value="BCDNA.GH03377"/>
    <property type="match status" value="1"/>
</dbReference>
<dbReference type="STRING" id="531814.SAMN04487944_10593"/>
<evidence type="ECO:0000256" key="1">
    <source>
        <dbReference type="ARBA" id="ARBA00023002"/>
    </source>
</evidence>
<dbReference type="InterPro" id="IPR036291">
    <property type="entry name" value="NAD(P)-bd_dom_sf"/>
</dbReference>
<evidence type="ECO:0000313" key="4">
    <source>
        <dbReference type="EMBL" id="SER50074.1"/>
    </source>
</evidence>
<sequence>MISEIKKFVLRIIRRIFFIAVDLIYQKEKVGIEMAQHKIGIIMNGVTGRMGTNQHLIRSIKAIREQGGVMLKNDDTLMPDPILIGRNEKKLKALAETHGIERYSTDLEAALADDYNEIYFDSQTTVRRADSIKQAIAAGKHIYCEKPTATNLEGSIELAKLAREAGVKNGVVQDKLFLPGLLKLKRLIDSGFFGEILSVRMEFGYWVFEGDWQEAQRPSWNYRKEDGGGIIVDMFAHWRYVIDNLFGNVKAVSCIGATHIPERVDENGKTYKATADDAAYGTFELENGIIVQANSSWAVRVNRDDLLTIQVDGTEGSAVAGLRDCKVQHRVNTPKPTWNPDIENPFDFQSQWQEVPTNEVYDNGFKVQWELFLKHVFADEAFPWDLLEGAKGTQLSDLGLKSWEERRWIDVPEIKL</sequence>
<accession>A0A1H9PPD9</accession>
<dbReference type="Pfam" id="PF01408">
    <property type="entry name" value="GFO_IDH_MocA"/>
    <property type="match status" value="1"/>
</dbReference>
<evidence type="ECO:0000259" key="3">
    <source>
        <dbReference type="Pfam" id="PF22725"/>
    </source>
</evidence>
<name>A0A1H9PPD9_9BACI</name>
<dbReference type="AlphaFoldDB" id="A0A1H9PPD9"/>
<dbReference type="EMBL" id="FOGL01000005">
    <property type="protein sequence ID" value="SER50074.1"/>
    <property type="molecule type" value="Genomic_DNA"/>
</dbReference>
<dbReference type="Gene3D" id="3.30.360.10">
    <property type="entry name" value="Dihydrodipicolinate Reductase, domain 2"/>
    <property type="match status" value="1"/>
</dbReference>
<dbReference type="GO" id="GO:0016491">
    <property type="term" value="F:oxidoreductase activity"/>
    <property type="evidence" value="ECO:0007669"/>
    <property type="project" value="UniProtKB-KW"/>
</dbReference>
<dbReference type="InterPro" id="IPR055170">
    <property type="entry name" value="GFO_IDH_MocA-like_dom"/>
</dbReference>
<dbReference type="Gene3D" id="3.40.50.720">
    <property type="entry name" value="NAD(P)-binding Rossmann-like Domain"/>
    <property type="match status" value="1"/>
</dbReference>
<dbReference type="PANTHER" id="PTHR43818">
    <property type="entry name" value="BCDNA.GH03377"/>
    <property type="match status" value="1"/>
</dbReference>
<proteinExistence type="predicted"/>
<dbReference type="Proteomes" id="UP000199687">
    <property type="component" value="Unassembled WGS sequence"/>
</dbReference>
<reference evidence="4 5" key="1">
    <citation type="submission" date="2016-10" db="EMBL/GenBank/DDBJ databases">
        <authorList>
            <person name="de Groot N.N."/>
        </authorList>
    </citation>
    <scope>NUCLEOTIDE SEQUENCE [LARGE SCALE GENOMIC DNA]</scope>
    <source>
        <strain evidence="4 5">CGMCC 1.7727</strain>
    </source>
</reference>